<keyword evidence="4" id="KW-0460">Magnesium</keyword>
<proteinExistence type="inferred from homology"/>
<dbReference type="NCBIfam" id="TIGR01509">
    <property type="entry name" value="HAD-SF-IA-v3"/>
    <property type="match status" value="1"/>
</dbReference>
<dbReference type="Pfam" id="PF13419">
    <property type="entry name" value="HAD_2"/>
    <property type="match status" value="1"/>
</dbReference>
<reference evidence="6 7" key="1">
    <citation type="submission" date="2017-05" db="EMBL/GenBank/DDBJ databases">
        <title>Complete genome sequence of Meiothermus taiwanensis WR-220.</title>
        <authorList>
            <person name="Wu W.-L."/>
            <person name="Lo W.-S."/>
            <person name="Kuo C.-H."/>
            <person name="Wu S.-H."/>
        </authorList>
    </citation>
    <scope>NUCLEOTIDE SEQUENCE [LARGE SCALE GENOMIC DNA]</scope>
    <source>
        <strain evidence="6 7">WR-220</strain>
    </source>
</reference>
<evidence type="ECO:0000256" key="1">
    <source>
        <dbReference type="ARBA" id="ARBA00001946"/>
    </source>
</evidence>
<gene>
    <name evidence="6" type="ORF">Mtai_v1c25950</name>
</gene>
<dbReference type="SUPFAM" id="SSF56784">
    <property type="entry name" value="HAD-like"/>
    <property type="match status" value="1"/>
</dbReference>
<dbReference type="InterPro" id="IPR006439">
    <property type="entry name" value="HAD-SF_hydro_IA"/>
</dbReference>
<comment type="cofactor">
    <cofactor evidence="1">
        <name>Mg(2+)</name>
        <dbReference type="ChEBI" id="CHEBI:18420"/>
    </cofactor>
</comment>
<name>A0ABM6WLB7_9DEIN</name>
<accession>A0ABM6WLB7</accession>
<keyword evidence="5" id="KW-0119">Carbohydrate metabolism</keyword>
<dbReference type="PANTHER" id="PTHR46193:SF18">
    <property type="entry name" value="HEXITOL PHOSPHATASE B"/>
    <property type="match status" value="1"/>
</dbReference>
<dbReference type="InterPro" id="IPR023214">
    <property type="entry name" value="HAD_sf"/>
</dbReference>
<evidence type="ECO:0000256" key="5">
    <source>
        <dbReference type="ARBA" id="ARBA00023277"/>
    </source>
</evidence>
<comment type="similarity">
    <text evidence="2">Belongs to the HAD-like hydrolase superfamily. CbbY/CbbZ/Gph/YieH family.</text>
</comment>
<evidence type="ECO:0000313" key="7">
    <source>
        <dbReference type="Proteomes" id="UP000263013"/>
    </source>
</evidence>
<dbReference type="SFLD" id="SFLDS00003">
    <property type="entry name" value="Haloacid_Dehalogenase"/>
    <property type="match status" value="1"/>
</dbReference>
<evidence type="ECO:0000256" key="4">
    <source>
        <dbReference type="ARBA" id="ARBA00022842"/>
    </source>
</evidence>
<evidence type="ECO:0000256" key="2">
    <source>
        <dbReference type="ARBA" id="ARBA00006171"/>
    </source>
</evidence>
<dbReference type="Gene3D" id="3.40.50.1000">
    <property type="entry name" value="HAD superfamily/HAD-like"/>
    <property type="match status" value="1"/>
</dbReference>
<dbReference type="EMBL" id="CP021130">
    <property type="protein sequence ID" value="AWR87823.1"/>
    <property type="molecule type" value="Genomic_DNA"/>
</dbReference>
<dbReference type="CDD" id="cd07505">
    <property type="entry name" value="HAD_BPGM-like"/>
    <property type="match status" value="1"/>
</dbReference>
<dbReference type="PANTHER" id="PTHR46193">
    <property type="entry name" value="6-PHOSPHOGLUCONATE PHOSPHATASE"/>
    <property type="match status" value="1"/>
</dbReference>
<keyword evidence="6" id="KW-0378">Hydrolase</keyword>
<dbReference type="InterPro" id="IPR036412">
    <property type="entry name" value="HAD-like_sf"/>
</dbReference>
<dbReference type="Proteomes" id="UP000263013">
    <property type="component" value="Chromosome"/>
</dbReference>
<dbReference type="Gene3D" id="1.10.150.240">
    <property type="entry name" value="Putative phosphatase, domain 2"/>
    <property type="match status" value="1"/>
</dbReference>
<evidence type="ECO:0000256" key="3">
    <source>
        <dbReference type="ARBA" id="ARBA00022723"/>
    </source>
</evidence>
<dbReference type="NCBIfam" id="TIGR01549">
    <property type="entry name" value="HAD-SF-IA-v1"/>
    <property type="match status" value="1"/>
</dbReference>
<dbReference type="GO" id="GO:0016787">
    <property type="term" value="F:hydrolase activity"/>
    <property type="evidence" value="ECO:0007669"/>
    <property type="project" value="UniProtKB-KW"/>
</dbReference>
<dbReference type="InterPro" id="IPR041492">
    <property type="entry name" value="HAD_2"/>
</dbReference>
<evidence type="ECO:0000313" key="6">
    <source>
        <dbReference type="EMBL" id="AWR87823.1"/>
    </source>
</evidence>
<dbReference type="PRINTS" id="PR00413">
    <property type="entry name" value="HADHALOGNASE"/>
</dbReference>
<keyword evidence="3" id="KW-0479">Metal-binding</keyword>
<sequence length="216" mass="24048">MKLRALLFDLDGTLADTDRLHEQAWLEGLSRYGIQGDHRFYQAQISGGLNPEIVARLLPQLSPDEQVAFIEQKEARFRELASEVQPLPGLRVLWDWAQSQGLRRALVSNAPRENAHYLLERLGLMFDAIVLSEDLPAGKPDPLPYRTALQHLNIGPQEALAFEDSPSGVRSAVGAGLRTVALTTGHPPHALEQAGAFLCIPDFTDPRLWDWLQKMG</sequence>
<dbReference type="SFLD" id="SFLDG01129">
    <property type="entry name" value="C1.5:_HAD__Beta-PGM__Phosphata"/>
    <property type="match status" value="1"/>
</dbReference>
<protein>
    <submittedName>
        <fullName evidence="6">HAD-superfamily hydrolase, subfamily IA, variant 3</fullName>
    </submittedName>
</protein>
<organism evidence="6 7">
    <name type="scientific">Meiothermus taiwanensis WR-220</name>
    <dbReference type="NCBI Taxonomy" id="1339250"/>
    <lineage>
        <taxon>Bacteria</taxon>
        <taxon>Thermotogati</taxon>
        <taxon>Deinococcota</taxon>
        <taxon>Deinococci</taxon>
        <taxon>Thermales</taxon>
        <taxon>Thermaceae</taxon>
        <taxon>Meiothermus</taxon>
    </lineage>
</organism>
<keyword evidence="7" id="KW-1185">Reference proteome</keyword>
<dbReference type="InterPro" id="IPR023198">
    <property type="entry name" value="PGP-like_dom2"/>
</dbReference>
<dbReference type="SFLD" id="SFLDG01135">
    <property type="entry name" value="C1.5.6:_HAD__Beta-PGM__Phospha"/>
    <property type="match status" value="1"/>
</dbReference>
<dbReference type="RefSeq" id="WP_027888305.1">
    <property type="nucleotide sequence ID" value="NZ_CP021130.1"/>
</dbReference>
<dbReference type="InterPro" id="IPR051600">
    <property type="entry name" value="Beta-PGM-like"/>
</dbReference>